<dbReference type="EMBL" id="CP031003">
    <property type="protein sequence ID" value="AXN35350.1"/>
    <property type="molecule type" value="Genomic_DNA"/>
</dbReference>
<dbReference type="RefSeq" id="WP_116843469.1">
    <property type="nucleotide sequence ID" value="NZ_CP031003.1"/>
</dbReference>
<keyword evidence="4 5" id="KW-0472">Membrane</keyword>
<dbReference type="GO" id="GO:0016020">
    <property type="term" value="C:membrane"/>
    <property type="evidence" value="ECO:0007669"/>
    <property type="project" value="UniProtKB-SubCell"/>
</dbReference>
<gene>
    <name evidence="7" type="ORF">DT351_02825</name>
</gene>
<feature type="transmembrane region" description="Helical" evidence="5">
    <location>
        <begin position="256"/>
        <end position="274"/>
    </location>
</feature>
<feature type="transmembrane region" description="Helical" evidence="5">
    <location>
        <begin position="44"/>
        <end position="63"/>
    </location>
</feature>
<sequence>MQLIEKIKKTRVTPLKIFDYMITLLIILNTHSVFSVSVGKNYNLKILLVMFLLFRIATLIVGNSVIYGNLILFITIWTSYILLLVIINPVNISDFITKFYVILILLVIYFTLLPTKDILRIYPNIVFIIAIISLFFWVFGSLLNIVHPTGVMHIFWGNERFAGSYFNIYFQWQNDIPILGKYIYRNIGIFGEGPMYSLNLSIAFLLDYLINDNKSKFRYMVYILTIISTISTTGILLVAIAVAYKLVFSKMSRNNIIKVLIIAPIAALFLYLIARKLISQKLETASGSTRIDDYIAGFKAWRVHPLFGSGFNNIELRQHFSSPVRLRRSATGFTNSIMSVLINGGMYFFASYLVTFFYWIKKGTIFKDKNITVVICLIIYLFLTTTFENTAVMLAIMAYTIANMITTNRN</sequence>
<feature type="transmembrane region" description="Helical" evidence="5">
    <location>
        <begin position="70"/>
        <end position="89"/>
    </location>
</feature>
<reference evidence="7 8" key="1">
    <citation type="submission" date="2018-07" db="EMBL/GenBank/DDBJ databases">
        <title>Lactobacillus curvatus genome sequence.</title>
        <authorList>
            <person name="Prechtl R."/>
        </authorList>
    </citation>
    <scope>NUCLEOTIDE SEQUENCE [LARGE SCALE GENOMIC DNA]</scope>
    <source>
        <strain evidence="7 8">TMW 1.1928</strain>
    </source>
</reference>
<feature type="transmembrane region" description="Helical" evidence="5">
    <location>
        <begin position="20"/>
        <end position="38"/>
    </location>
</feature>
<dbReference type="AlphaFoldDB" id="A0A385ACE5"/>
<dbReference type="Pfam" id="PF04932">
    <property type="entry name" value="Wzy_C"/>
    <property type="match status" value="1"/>
</dbReference>
<evidence type="ECO:0000259" key="6">
    <source>
        <dbReference type="Pfam" id="PF04932"/>
    </source>
</evidence>
<organism evidence="7 8">
    <name type="scientific">Latilactobacillus curvatus</name>
    <name type="common">Lactobacillus curvatus</name>
    <dbReference type="NCBI Taxonomy" id="28038"/>
    <lineage>
        <taxon>Bacteria</taxon>
        <taxon>Bacillati</taxon>
        <taxon>Bacillota</taxon>
        <taxon>Bacilli</taxon>
        <taxon>Lactobacillales</taxon>
        <taxon>Lactobacillaceae</taxon>
        <taxon>Latilactobacillus</taxon>
    </lineage>
</organism>
<evidence type="ECO:0000256" key="1">
    <source>
        <dbReference type="ARBA" id="ARBA00004141"/>
    </source>
</evidence>
<dbReference type="Proteomes" id="UP000257607">
    <property type="component" value="Chromosome"/>
</dbReference>
<evidence type="ECO:0000313" key="8">
    <source>
        <dbReference type="Proteomes" id="UP000257607"/>
    </source>
</evidence>
<feature type="transmembrane region" description="Helical" evidence="5">
    <location>
        <begin position="222"/>
        <end position="244"/>
    </location>
</feature>
<comment type="subcellular location">
    <subcellularLocation>
        <location evidence="1">Membrane</location>
        <topology evidence="1">Multi-pass membrane protein</topology>
    </subcellularLocation>
</comment>
<keyword evidence="3 5" id="KW-1133">Transmembrane helix</keyword>
<evidence type="ECO:0000256" key="2">
    <source>
        <dbReference type="ARBA" id="ARBA00022692"/>
    </source>
</evidence>
<feature type="transmembrane region" description="Helical" evidence="5">
    <location>
        <begin position="337"/>
        <end position="359"/>
    </location>
</feature>
<feature type="transmembrane region" description="Helical" evidence="5">
    <location>
        <begin position="95"/>
        <end position="113"/>
    </location>
</feature>
<evidence type="ECO:0000256" key="5">
    <source>
        <dbReference type="SAM" id="Phobius"/>
    </source>
</evidence>
<proteinExistence type="predicted"/>
<evidence type="ECO:0000313" key="7">
    <source>
        <dbReference type="EMBL" id="AXN35350.1"/>
    </source>
</evidence>
<feature type="transmembrane region" description="Helical" evidence="5">
    <location>
        <begin position="371"/>
        <end position="402"/>
    </location>
</feature>
<name>A0A385ACE5_LATCU</name>
<evidence type="ECO:0000256" key="3">
    <source>
        <dbReference type="ARBA" id="ARBA00022989"/>
    </source>
</evidence>
<protein>
    <submittedName>
        <fullName evidence="7">Polymerase</fullName>
    </submittedName>
</protein>
<feature type="transmembrane region" description="Helical" evidence="5">
    <location>
        <begin position="125"/>
        <end position="146"/>
    </location>
</feature>
<keyword evidence="2 5" id="KW-0812">Transmembrane</keyword>
<dbReference type="InterPro" id="IPR007016">
    <property type="entry name" value="O-antigen_ligase-rel_domated"/>
</dbReference>
<accession>A0A385ACE5</accession>
<feature type="domain" description="O-antigen ligase-related" evidence="6">
    <location>
        <begin position="222"/>
        <end position="346"/>
    </location>
</feature>
<feature type="transmembrane region" description="Helical" evidence="5">
    <location>
        <begin position="193"/>
        <end position="210"/>
    </location>
</feature>
<evidence type="ECO:0000256" key="4">
    <source>
        <dbReference type="ARBA" id="ARBA00023136"/>
    </source>
</evidence>